<keyword evidence="8" id="KW-1185">Reference proteome</keyword>
<evidence type="ECO:0000256" key="5">
    <source>
        <dbReference type="PIRNR" id="PIRNR037489"/>
    </source>
</evidence>
<evidence type="ECO:0000313" key="8">
    <source>
        <dbReference type="Proteomes" id="UP000078516"/>
    </source>
</evidence>
<gene>
    <name evidence="7" type="ORF">A6E74_02370</name>
</gene>
<feature type="binding site" evidence="6">
    <location>
        <position position="333"/>
    </location>
    <ligand>
        <name>a divalent metal cation</name>
        <dbReference type="ChEBI" id="CHEBI:60240"/>
        <label>1</label>
    </ligand>
</feature>
<dbReference type="AlphaFoldDB" id="A0A179ESS1"/>
<organism evidence="7 8">
    <name type="scientific">Enterococcus thailandicus</name>
    <dbReference type="NCBI Taxonomy" id="417368"/>
    <lineage>
        <taxon>Bacteria</taxon>
        <taxon>Bacillati</taxon>
        <taxon>Bacillota</taxon>
        <taxon>Bacilli</taxon>
        <taxon>Lactobacillales</taxon>
        <taxon>Enterococcaceae</taxon>
        <taxon>Enterococcus</taxon>
    </lineage>
</organism>
<dbReference type="InterPro" id="IPR036069">
    <property type="entry name" value="DUF34/NIF3_sf"/>
</dbReference>
<dbReference type="InterPro" id="IPR015867">
    <property type="entry name" value="N-reg_PII/ATP_PRibTrfase_C"/>
</dbReference>
<dbReference type="RefSeq" id="WP_067481792.1">
    <property type="nucleotide sequence ID" value="NZ_JAQHXT010000015.1"/>
</dbReference>
<keyword evidence="4 5" id="KW-0479">Metal-binding</keyword>
<comment type="similarity">
    <text evidence="1 5">Belongs to the GTP cyclohydrolase I type 2/NIF3 family.</text>
</comment>
<feature type="binding site" evidence="6">
    <location>
        <position position="336"/>
    </location>
    <ligand>
        <name>a divalent metal cation</name>
        <dbReference type="ChEBI" id="CHEBI:60240"/>
        <label>1</label>
    </ligand>
</feature>
<dbReference type="GO" id="GO:0005737">
    <property type="term" value="C:cytoplasm"/>
    <property type="evidence" value="ECO:0007669"/>
    <property type="project" value="TreeGrafter"/>
</dbReference>
<sequence length="373" mass="42056">MINAQTFINRFEQYCPQWLAEEGDPVGLQIGTLNKPIQRVMMTLDVRPEVVEEAIAKKIDLLIAKHPPIFRPIKQLTTDEPQEKMYTDLLKHDIAVYAAHTNMDIIWDGLNDWFCERLGVQVENYLVKTHEVGYKKLAVYLPVEDATIMREALANAGAGQLGEYSGASFTSVGQGRFTPSQQAHPAIGTSGKAEKVQEAKVEVVFPETIEKTILQVMRENHPYEEIAYDLFSIDAPAQSFGLGRVGTLPKQLDLTAFIEKVKIALQVDDLRVVVPPQLTEPRVQRIAICGGSGEKFYPSALKQGADVYITGDLYYHTAQDMQSAGLIAIDPGHYIESLCKEKFVEKFESWKQEEQWDLDFFVSETNTNPFQFH</sequence>
<dbReference type="Gene3D" id="3.40.1390.30">
    <property type="entry name" value="NIF3 (NGG1p interacting factor 3)-like"/>
    <property type="match status" value="1"/>
</dbReference>
<feature type="binding site" evidence="6">
    <location>
        <position position="66"/>
    </location>
    <ligand>
        <name>a divalent metal cation</name>
        <dbReference type="ChEBI" id="CHEBI:60240"/>
        <label>1</label>
    </ligand>
</feature>
<accession>A0A179ESS1</accession>
<dbReference type="NCBIfam" id="TIGR00486">
    <property type="entry name" value="YbgI_SA1388"/>
    <property type="match status" value="1"/>
</dbReference>
<evidence type="ECO:0000256" key="4">
    <source>
        <dbReference type="ARBA" id="ARBA00022723"/>
    </source>
</evidence>
<proteinExistence type="inferred from homology"/>
<dbReference type="SUPFAM" id="SSF102705">
    <property type="entry name" value="NIF3 (NGG1p interacting factor 3)-like"/>
    <property type="match status" value="1"/>
</dbReference>
<dbReference type="PANTHER" id="PTHR13799">
    <property type="entry name" value="NGG1 INTERACTING FACTOR 3"/>
    <property type="match status" value="1"/>
</dbReference>
<dbReference type="FunFam" id="3.40.1390.30:FF:000001">
    <property type="entry name" value="GTP cyclohydrolase 1 type 2"/>
    <property type="match status" value="1"/>
</dbReference>
<evidence type="ECO:0000256" key="3">
    <source>
        <dbReference type="ARBA" id="ARBA00022112"/>
    </source>
</evidence>
<dbReference type="InterPro" id="IPR002678">
    <property type="entry name" value="DUF34/NIF3"/>
</dbReference>
<feature type="binding site" evidence="6">
    <location>
        <position position="104"/>
    </location>
    <ligand>
        <name>a divalent metal cation</name>
        <dbReference type="ChEBI" id="CHEBI:60240"/>
        <label>1</label>
    </ligand>
</feature>
<dbReference type="Gene3D" id="3.30.70.120">
    <property type="match status" value="1"/>
</dbReference>
<dbReference type="PIRSF" id="PIRSF037489">
    <property type="entry name" value="UCP037489_NIF3_YqfO"/>
    <property type="match status" value="1"/>
</dbReference>
<evidence type="ECO:0000256" key="1">
    <source>
        <dbReference type="ARBA" id="ARBA00006964"/>
    </source>
</evidence>
<evidence type="ECO:0000313" key="7">
    <source>
        <dbReference type="EMBL" id="OAQ56276.1"/>
    </source>
</evidence>
<comment type="subunit">
    <text evidence="2">Homohexamer.</text>
</comment>
<dbReference type="Proteomes" id="UP000078516">
    <property type="component" value="Unassembled WGS sequence"/>
</dbReference>
<comment type="caution">
    <text evidence="7">The sequence shown here is derived from an EMBL/GenBank/DDBJ whole genome shotgun (WGS) entry which is preliminary data.</text>
</comment>
<dbReference type="InterPro" id="IPR017221">
    <property type="entry name" value="DUF34/NIF3_bac"/>
</dbReference>
<dbReference type="GO" id="GO:0046872">
    <property type="term" value="F:metal ion binding"/>
    <property type="evidence" value="ECO:0007669"/>
    <property type="project" value="UniProtKB-UniRule"/>
</dbReference>
<dbReference type="EMBL" id="LWMN01000010">
    <property type="protein sequence ID" value="OAQ56276.1"/>
    <property type="molecule type" value="Genomic_DNA"/>
</dbReference>
<evidence type="ECO:0000256" key="2">
    <source>
        <dbReference type="ARBA" id="ARBA00011643"/>
    </source>
</evidence>
<evidence type="ECO:0000256" key="6">
    <source>
        <dbReference type="PIRSR" id="PIRSR602678-1"/>
    </source>
</evidence>
<dbReference type="Pfam" id="PF01784">
    <property type="entry name" value="DUF34_NIF3"/>
    <property type="match status" value="1"/>
</dbReference>
<name>A0A179ESS1_ENTTH</name>
<protein>
    <recommendedName>
        <fullName evidence="3 5">GTP cyclohydrolase 1 type 2 homolog</fullName>
    </recommendedName>
</protein>
<dbReference type="PANTHER" id="PTHR13799:SF14">
    <property type="entry name" value="GTP CYCLOHYDROLASE 1 TYPE 2 HOMOLOG"/>
    <property type="match status" value="1"/>
</dbReference>
<reference evidence="7 8" key="1">
    <citation type="submission" date="2016-04" db="EMBL/GenBank/DDBJ databases">
        <title>Draft genome of an Enterococcus thailandicus strain isolated from bovine feces.</title>
        <authorList>
            <person name="Beukers A.G."/>
            <person name="Zaheer R."/>
            <person name="Goji N."/>
            <person name="Cook S.R."/>
            <person name="Amoako K."/>
            <person name="Chaves A.V."/>
            <person name="Ward M.P."/>
            <person name="Mcallister T.A."/>
        </authorList>
    </citation>
    <scope>NUCLEOTIDE SEQUENCE [LARGE SCALE GENOMIC DNA]</scope>
    <source>
        <strain evidence="7 8">F0711D 46</strain>
    </source>
</reference>